<feature type="region of interest" description="Disordered" evidence="1">
    <location>
        <begin position="566"/>
        <end position="720"/>
    </location>
</feature>
<feature type="compositionally biased region" description="Low complexity" evidence="1">
    <location>
        <begin position="254"/>
        <end position="264"/>
    </location>
</feature>
<feature type="region of interest" description="Disordered" evidence="1">
    <location>
        <begin position="344"/>
        <end position="464"/>
    </location>
</feature>
<organism evidence="3 4">
    <name type="scientific">Geotrichum candidum</name>
    <name type="common">Oospora lactis</name>
    <name type="synonym">Dipodascus geotrichum</name>
    <dbReference type="NCBI Taxonomy" id="1173061"/>
    <lineage>
        <taxon>Eukaryota</taxon>
        <taxon>Fungi</taxon>
        <taxon>Dikarya</taxon>
        <taxon>Ascomycota</taxon>
        <taxon>Saccharomycotina</taxon>
        <taxon>Dipodascomycetes</taxon>
        <taxon>Dipodascales</taxon>
        <taxon>Dipodascaceae</taxon>
        <taxon>Geotrichum</taxon>
    </lineage>
</organism>
<evidence type="ECO:0000313" key="4">
    <source>
        <dbReference type="Proteomes" id="UP000242525"/>
    </source>
</evidence>
<feature type="compositionally biased region" description="Acidic residues" evidence="1">
    <location>
        <begin position="905"/>
        <end position="916"/>
    </location>
</feature>
<feature type="compositionally biased region" description="Basic and acidic residues" evidence="1">
    <location>
        <begin position="889"/>
        <end position="904"/>
    </location>
</feature>
<comment type="caution">
    <text evidence="3">The sequence shown here is derived from an EMBL/GenBank/DDBJ whole genome shotgun (WGS) entry which is preliminary data.</text>
</comment>
<dbReference type="STRING" id="1173061.A0A0J9X8T4"/>
<evidence type="ECO:0000256" key="1">
    <source>
        <dbReference type="SAM" id="MobiDB-lite"/>
    </source>
</evidence>
<feature type="compositionally biased region" description="Acidic residues" evidence="1">
    <location>
        <begin position="222"/>
        <end position="235"/>
    </location>
</feature>
<feature type="compositionally biased region" description="Polar residues" evidence="1">
    <location>
        <begin position="651"/>
        <end position="682"/>
    </location>
</feature>
<feature type="compositionally biased region" description="Acidic residues" evidence="1">
    <location>
        <begin position="135"/>
        <end position="147"/>
    </location>
</feature>
<protein>
    <submittedName>
        <fullName evidence="3">Similar to Saccharomyces cerevisiae YCL061C MRC1 S-phase checkpoint protein required for DNA replication</fullName>
    </submittedName>
</protein>
<feature type="compositionally biased region" description="Acidic residues" evidence="1">
    <location>
        <begin position="448"/>
        <end position="457"/>
    </location>
</feature>
<dbReference type="Pfam" id="PF09444">
    <property type="entry name" value="MRC1"/>
    <property type="match status" value="1"/>
</dbReference>
<feature type="compositionally biased region" description="Polar residues" evidence="1">
    <location>
        <begin position="701"/>
        <end position="713"/>
    </location>
</feature>
<feature type="region of interest" description="Disordered" evidence="1">
    <location>
        <begin position="1"/>
        <end position="35"/>
    </location>
</feature>
<feature type="domain" description="DNA replication checkpoint mediator MRC1" evidence="2">
    <location>
        <begin position="903"/>
        <end position="1048"/>
    </location>
</feature>
<feature type="region of interest" description="Disordered" evidence="1">
    <location>
        <begin position="112"/>
        <end position="327"/>
    </location>
</feature>
<feature type="compositionally biased region" description="Polar residues" evidence="1">
    <location>
        <begin position="797"/>
        <end position="807"/>
    </location>
</feature>
<feature type="compositionally biased region" description="Acidic residues" evidence="1">
    <location>
        <begin position="574"/>
        <end position="617"/>
    </location>
</feature>
<feature type="region of interest" description="Disordered" evidence="1">
    <location>
        <begin position="766"/>
        <end position="821"/>
    </location>
</feature>
<accession>A0A0J9X8T4</accession>
<keyword evidence="4" id="KW-1185">Reference proteome</keyword>
<gene>
    <name evidence="3" type="ORF">BN980_GECA06s00758g</name>
</gene>
<feature type="compositionally biased region" description="Low complexity" evidence="1">
    <location>
        <begin position="181"/>
        <end position="203"/>
    </location>
</feature>
<feature type="region of interest" description="Disordered" evidence="1">
    <location>
        <begin position="1061"/>
        <end position="1203"/>
    </location>
</feature>
<feature type="region of interest" description="Disordered" evidence="1">
    <location>
        <begin position="69"/>
        <end position="99"/>
    </location>
</feature>
<feature type="compositionally biased region" description="Polar residues" evidence="1">
    <location>
        <begin position="404"/>
        <end position="415"/>
    </location>
</feature>
<dbReference type="OrthoDB" id="4097142at2759"/>
<feature type="region of interest" description="Disordered" evidence="1">
    <location>
        <begin position="853"/>
        <end position="927"/>
    </location>
</feature>
<dbReference type="EMBL" id="CCBN010000006">
    <property type="protein sequence ID" value="CDO53861.1"/>
    <property type="molecule type" value="Genomic_DNA"/>
</dbReference>
<reference evidence="3" key="1">
    <citation type="submission" date="2014-03" db="EMBL/GenBank/DDBJ databases">
        <authorList>
            <person name="Casaregola S."/>
        </authorList>
    </citation>
    <scope>NUCLEOTIDE SEQUENCE [LARGE SCALE GENOMIC DNA]</scope>
    <source>
        <strain evidence="3">CLIB 918</strain>
    </source>
</reference>
<name>A0A0J9X8T4_GEOCN</name>
<proteinExistence type="predicted"/>
<dbReference type="Proteomes" id="UP000242525">
    <property type="component" value="Unassembled WGS sequence"/>
</dbReference>
<evidence type="ECO:0000313" key="3">
    <source>
        <dbReference type="EMBL" id="CDO53861.1"/>
    </source>
</evidence>
<feature type="compositionally biased region" description="Polar residues" evidence="1">
    <location>
        <begin position="166"/>
        <end position="180"/>
    </location>
</feature>
<feature type="compositionally biased region" description="Basic and acidic residues" evidence="1">
    <location>
        <begin position="302"/>
        <end position="327"/>
    </location>
</feature>
<feature type="compositionally biased region" description="Basic and acidic residues" evidence="1">
    <location>
        <begin position="148"/>
        <end position="165"/>
    </location>
</feature>
<sequence>MPLNPTAAEKARPVATYGKKLHTDDEPAPASINITQKSSGFLFGADDEDEGEESGSFLFGKSIFDKPTTSPLDRIAATTAPDVVSSPPRDDVEMPDMPLTPRSKLAAELKRFEDEQQQNKPKKIVHKTPFKLIGLEDDESEEESDDAFMERFKQQMKDRDAEKANKNSTNTIEDTINDNQAPSITSSLPSLLSTTAPDASAASDKSKSAHIAPKVTSFPNFSDDEKESDISDSEDEKNLFVHRINPPSVLASLPATEPETATTPTKKDTRTPPLNHLLSEDGSDTEKPSGTTPLTKKTKKLTIKEKEEMERETQRMARELQLEPEIKNTNRITPATFLNKFRAKTAGHAPKSGVNILKSSNDGPEIMSHPEDSISPVTSPFASDNELEVAKPKEARTPKKQTPSKHSSSPLQMRSTPIRPKWHASMMKFSPSASRNPAPTPAGASANDSDDDDDDLEILPPKQSRAVRQLVNLSGLGSLSKAEIDKRRNNQKLAVDVMEKQREQILRDRHEKEEMIKKIRGEVLAEMKNSKKGDAEDEEFEREHLFEIARREAELIRKREIEAEKKKVEAVEIPSEDEEIQIDFDEEEQEDPEDDELVVPFDQEDEEFSEDEPENDKEETLIPEATVQDVKSHRRRPQILDDDEDDNNDNPFASQATQSNPDISMTQMFQQTQTALSNSQQLKIGDFSSDEDDEEVIPATQLESSTTNANNDAEGSLQDESFEFRSQKKVNFDFDTDVLPTQLSQFPEPTQVNMVQRPDMMDIVEGLRRPNDTKPGLRRKNRLDEKDTPDGAATQADLGSSMTQAVPDSTEPIGLNDTTQKIFGTAPDATQKFLGTAADTQAIPFFETQVAPEPFDQLGTVNPTAKEDDSADEDEEQRIYIRRHRQPKVTKEVKPKDTGAGRELADEEAVESEDEWAGMGGNSDDEMDPEIAEELKQMVDDDESSINQTKDAAALQKLFATKKRSEDQEMEGRLHDVITGDWRKKKTKGGLLDLSDDEDFVVGENDDIETQKYKRRLKKAMERRKRKLLENDKLAAMKNDPKKQSFMKIIEGENSFMDTKRYFADADSSDDELEIIETPSTEGTQEESSKAASVEPSMAMPPPALPKRAGSVTTATAGQPPAKKRRSEVEYIRQTLSFLDEDKSDGFENQGSEAPGGGWDPSRTLGDAIDPEQLISDDEDDDAMFMQEEAPLGEPSAAQHRSTRVVNLIQERRSLTISSMTSSSSTSAIEILDDDEQISATAAGDDDNDDDDEVIFKCTKFQSSATSIRRARHQENSKGFSDVVVGSMLAGVGSKSSINYKKRRLGGGAGPGSEAAAAQNRVTRMRFEAVDKVIASRKQSSVLLSRKSGGSWMEE</sequence>
<dbReference type="InterPro" id="IPR018564">
    <property type="entry name" value="Repl_chkpnt_MRC1_dom"/>
</dbReference>
<feature type="compositionally biased region" description="Basic and acidic residues" evidence="1">
    <location>
        <begin position="388"/>
        <end position="397"/>
    </location>
</feature>
<feature type="compositionally biased region" description="Basic residues" evidence="1">
    <location>
        <begin position="120"/>
        <end position="129"/>
    </location>
</feature>
<evidence type="ECO:0000259" key="2">
    <source>
        <dbReference type="Pfam" id="PF09444"/>
    </source>
</evidence>